<evidence type="ECO:0000313" key="5">
    <source>
        <dbReference type="Proteomes" id="UP000325161"/>
    </source>
</evidence>
<dbReference type="Proteomes" id="UP000325161">
    <property type="component" value="Chromosome"/>
</dbReference>
<dbReference type="RefSeq" id="WP_148818296.1">
    <property type="nucleotide sequence ID" value="NZ_CP043046.1"/>
</dbReference>
<feature type="domain" description="Methyltransferase type 11" evidence="2">
    <location>
        <begin position="49"/>
        <end position="148"/>
    </location>
</feature>
<dbReference type="InterPro" id="IPR029063">
    <property type="entry name" value="SAM-dependent_MTases_sf"/>
</dbReference>
<dbReference type="InterPro" id="IPR013216">
    <property type="entry name" value="Methyltransf_11"/>
</dbReference>
<feature type="domain" description="Methyltransferase regulatory" evidence="3">
    <location>
        <begin position="219"/>
        <end position="302"/>
    </location>
</feature>
<dbReference type="GO" id="GO:0008757">
    <property type="term" value="F:S-adenosylmethionine-dependent methyltransferase activity"/>
    <property type="evidence" value="ECO:0007669"/>
    <property type="project" value="InterPro"/>
</dbReference>
<feature type="coiled-coil region" evidence="1">
    <location>
        <begin position="475"/>
        <end position="502"/>
    </location>
</feature>
<gene>
    <name evidence="4" type="ORF">FXN63_25355</name>
</gene>
<dbReference type="Gene3D" id="3.40.50.150">
    <property type="entry name" value="Vaccinia Virus protein VP39"/>
    <property type="match status" value="1"/>
</dbReference>
<evidence type="ECO:0000256" key="1">
    <source>
        <dbReference type="SAM" id="Coils"/>
    </source>
</evidence>
<reference evidence="4 5" key="1">
    <citation type="submission" date="2019-08" db="EMBL/GenBank/DDBJ databases">
        <title>Amphibian skin-associated Pigmentiphaga: genome sequence and occurrence across geography and hosts.</title>
        <authorList>
            <person name="Bletz M.C."/>
            <person name="Bunk B."/>
            <person name="Sproeer C."/>
            <person name="Biwer P."/>
            <person name="Reiter S."/>
            <person name="Rabemananjara F.C.E."/>
            <person name="Schulz S."/>
            <person name="Overmann J."/>
            <person name="Vences M."/>
        </authorList>
    </citation>
    <scope>NUCLEOTIDE SEQUENCE [LARGE SCALE GENOMIC DNA]</scope>
    <source>
        <strain evidence="4 5">Mada1488</strain>
    </source>
</reference>
<dbReference type="SUPFAM" id="SSF53335">
    <property type="entry name" value="S-adenosyl-L-methionine-dependent methyltransferases"/>
    <property type="match status" value="1"/>
</dbReference>
<dbReference type="CDD" id="cd02440">
    <property type="entry name" value="AdoMet_MTases"/>
    <property type="match status" value="1"/>
</dbReference>
<dbReference type="EMBL" id="CP043046">
    <property type="protein sequence ID" value="QEI08806.1"/>
    <property type="molecule type" value="Genomic_DNA"/>
</dbReference>
<evidence type="ECO:0000259" key="2">
    <source>
        <dbReference type="Pfam" id="PF08241"/>
    </source>
</evidence>
<evidence type="ECO:0000259" key="3">
    <source>
        <dbReference type="Pfam" id="PF10119"/>
    </source>
</evidence>
<dbReference type="OrthoDB" id="101857at2"/>
<accession>A0A5C0B4M5</accession>
<dbReference type="KEGG" id="pacr:FXN63_25355"/>
<keyword evidence="4" id="KW-0489">Methyltransferase</keyword>
<keyword evidence="5" id="KW-1185">Reference proteome</keyword>
<dbReference type="InterPro" id="IPR018773">
    <property type="entry name" value="MeTrfase_reg_dom_prd"/>
</dbReference>
<name>A0A5C0B4M5_9BURK</name>
<dbReference type="GO" id="GO:0032259">
    <property type="term" value="P:methylation"/>
    <property type="evidence" value="ECO:0007669"/>
    <property type="project" value="UniProtKB-KW"/>
</dbReference>
<proteinExistence type="predicted"/>
<keyword evidence="1" id="KW-0175">Coiled coil</keyword>
<organism evidence="4 5">
    <name type="scientific">Pigmentiphaga aceris</name>
    <dbReference type="NCBI Taxonomy" id="1940612"/>
    <lineage>
        <taxon>Bacteria</taxon>
        <taxon>Pseudomonadati</taxon>
        <taxon>Pseudomonadota</taxon>
        <taxon>Betaproteobacteria</taxon>
        <taxon>Burkholderiales</taxon>
        <taxon>Alcaligenaceae</taxon>
        <taxon>Pigmentiphaga</taxon>
    </lineage>
</organism>
<dbReference type="AlphaFoldDB" id="A0A5C0B4M5"/>
<protein>
    <submittedName>
        <fullName evidence="4">Methyltransferase</fullName>
    </submittedName>
</protein>
<dbReference type="Pfam" id="PF10119">
    <property type="entry name" value="MethyTransf_Reg"/>
    <property type="match status" value="1"/>
</dbReference>
<evidence type="ECO:0000313" key="4">
    <source>
        <dbReference type="EMBL" id="QEI08806.1"/>
    </source>
</evidence>
<dbReference type="Pfam" id="PF08241">
    <property type="entry name" value="Methyltransf_11"/>
    <property type="match status" value="1"/>
</dbReference>
<sequence>MRANWSDGYFTEVGYTHGYYRELSPALQRYCLLLRGIAPLQSESPAHCELGFGQGVSINVHAATTPGVFVGTDFNPEQAASAINFAQAAGSQARLYDNSFAELLARDDLPQFDSISLHGIWSWISHENRQIIVEFVKKYLKPGGSLYVSYNCLPGWSHAAPLRHLFAMHDRFVGSSERSATDRVGDAIGFATQLLAAKPKYAAATPGLDERLKQIAGQDRHYLAHEYFNGEWHIGYFTDVVDALADAKVEYAGPAQPIDGMDALHIGSEGIAFLNKITNPTMREQARDYFVNQQFRRDLFVRGARRLSAAERQAALLAQRFALVVPANKVTWTVQVGGGSAELNQAIYKPVVDVLASNAYAPKSLREIVDILESASISAVQATEAVTVLVGMGVVSPCQTDAETSTRRKSAQKLNESLLQHAFYHENIAVLASPVTGGALNVDRISKLFLLARINKHKDIVAFAWSALAASNQRLKKGDTVLQTAEENIADLRDRFQVYEQELLPLLKAHAIF</sequence>
<keyword evidence="4" id="KW-0808">Transferase</keyword>